<sequence>MHAVGEGRLGRVTQREEQGGKFSQRKSVVEPRTKTCMRFSVPCIRECQSKRAGGNTTTVVAT</sequence>
<accession>A0A179GWG3</accession>
<comment type="caution">
    <text evidence="2">The sequence shown here is derived from an EMBL/GenBank/DDBJ whole genome shotgun (WGS) entry which is preliminary data.</text>
</comment>
<reference evidence="2 3" key="1">
    <citation type="submission" date="2016-01" db="EMBL/GenBank/DDBJ databases">
        <title>Biosynthesis of antibiotic leucinostatins and their inhibition on Phytophthora in bio-control Purpureocillium lilacinum.</title>
        <authorList>
            <person name="Wang G."/>
            <person name="Liu Z."/>
            <person name="Lin R."/>
            <person name="Li E."/>
            <person name="Mao Z."/>
            <person name="Ling J."/>
            <person name="Yin W."/>
            <person name="Xie B."/>
        </authorList>
    </citation>
    <scope>NUCLEOTIDE SEQUENCE [LARGE SCALE GENOMIC DNA]</scope>
    <source>
        <strain evidence="2">PLBJ-1</strain>
    </source>
</reference>
<organism evidence="2 3">
    <name type="scientific">Purpureocillium lilacinum</name>
    <name type="common">Paecilomyces lilacinus</name>
    <dbReference type="NCBI Taxonomy" id="33203"/>
    <lineage>
        <taxon>Eukaryota</taxon>
        <taxon>Fungi</taxon>
        <taxon>Dikarya</taxon>
        <taxon>Ascomycota</taxon>
        <taxon>Pezizomycotina</taxon>
        <taxon>Sordariomycetes</taxon>
        <taxon>Hypocreomycetidae</taxon>
        <taxon>Hypocreales</taxon>
        <taxon>Ophiocordycipitaceae</taxon>
        <taxon>Purpureocillium</taxon>
    </lineage>
</organism>
<dbReference type="AlphaFoldDB" id="A0A179GWG3"/>
<gene>
    <name evidence="2" type="ORF">VFPBJ_04063</name>
</gene>
<evidence type="ECO:0000313" key="3">
    <source>
        <dbReference type="Proteomes" id="UP000078240"/>
    </source>
</evidence>
<protein>
    <submittedName>
        <fullName evidence="2">Uncharacterized protein</fullName>
    </submittedName>
</protein>
<dbReference type="Proteomes" id="UP000078240">
    <property type="component" value="Unassembled WGS sequence"/>
</dbReference>
<proteinExistence type="predicted"/>
<dbReference type="EMBL" id="LSBH01000003">
    <property type="protein sequence ID" value="OAQ81479.1"/>
    <property type="molecule type" value="Genomic_DNA"/>
</dbReference>
<evidence type="ECO:0000256" key="1">
    <source>
        <dbReference type="SAM" id="MobiDB-lite"/>
    </source>
</evidence>
<evidence type="ECO:0000313" key="2">
    <source>
        <dbReference type="EMBL" id="OAQ81479.1"/>
    </source>
</evidence>
<name>A0A179GWG3_PURLI</name>
<feature type="region of interest" description="Disordered" evidence="1">
    <location>
        <begin position="1"/>
        <end position="31"/>
    </location>
</feature>